<dbReference type="GO" id="GO:0016887">
    <property type="term" value="F:ATP hydrolysis activity"/>
    <property type="evidence" value="ECO:0007669"/>
    <property type="project" value="InterPro"/>
</dbReference>
<sequence length="332" mass="36761">MTMENVLTVNNLKTYYFSKNNVTPAVDGVSFRLLRGEVLGIVGESGCGKSTVARSILDLLDRSYAKIQGGEILFHEHDLLKLKKKDLNRIRGKKISMIFQNPQSSLNPVFTVGNQIAEILNIHERMTKQETKARVIELLRLVGIPAPETRLTSYPHQLSGGMQQRIMIAIALACNPEVVIADEPTTALDVTIQSQILALMNQIKTKLRMGMLLITHNMGVVAEMCDRVMVMYGGVVVEQGETASIFASPSHPYTKGLLASIPSIKEDKEELYSIPGAVPKLTVPVNHCRFADRCPHAFGKCHESEPPFFEVENGHQAKCWLLEDTAGRTHNG</sequence>
<dbReference type="GO" id="GO:0015833">
    <property type="term" value="P:peptide transport"/>
    <property type="evidence" value="ECO:0007669"/>
    <property type="project" value="InterPro"/>
</dbReference>
<evidence type="ECO:0000256" key="7">
    <source>
        <dbReference type="ARBA" id="ARBA00023136"/>
    </source>
</evidence>
<dbReference type="Pfam" id="PF08352">
    <property type="entry name" value="oligo_HPY"/>
    <property type="match status" value="1"/>
</dbReference>
<dbReference type="EMBL" id="QRDY01000016">
    <property type="protein sequence ID" value="RED55751.1"/>
    <property type="molecule type" value="Genomic_DNA"/>
</dbReference>
<evidence type="ECO:0000313" key="10">
    <source>
        <dbReference type="Proteomes" id="UP000256869"/>
    </source>
</evidence>
<keyword evidence="5" id="KW-0547">Nucleotide-binding</keyword>
<dbReference type="PANTHER" id="PTHR43297">
    <property type="entry name" value="OLIGOPEPTIDE TRANSPORT ATP-BINDING PROTEIN APPD"/>
    <property type="match status" value="1"/>
</dbReference>
<comment type="caution">
    <text evidence="9">The sequence shown here is derived from an EMBL/GenBank/DDBJ whole genome shotgun (WGS) entry which is preliminary data.</text>
</comment>
<dbReference type="FunFam" id="3.40.50.300:FF:000016">
    <property type="entry name" value="Oligopeptide ABC transporter ATP-binding component"/>
    <property type="match status" value="1"/>
</dbReference>
<dbReference type="NCBIfam" id="TIGR01727">
    <property type="entry name" value="oligo_HPY"/>
    <property type="match status" value="1"/>
</dbReference>
<keyword evidence="3" id="KW-0813">Transport</keyword>
<evidence type="ECO:0000313" key="9">
    <source>
        <dbReference type="EMBL" id="RED55751.1"/>
    </source>
</evidence>
<dbReference type="Gene3D" id="3.40.50.300">
    <property type="entry name" value="P-loop containing nucleotide triphosphate hydrolases"/>
    <property type="match status" value="1"/>
</dbReference>
<evidence type="ECO:0000256" key="2">
    <source>
        <dbReference type="ARBA" id="ARBA00005417"/>
    </source>
</evidence>
<proteinExistence type="inferred from homology"/>
<dbReference type="CDD" id="cd03257">
    <property type="entry name" value="ABC_NikE_OppD_transporters"/>
    <property type="match status" value="1"/>
</dbReference>
<organism evidence="9 10">
    <name type="scientific">Cohnella lupini</name>
    <dbReference type="NCBI Taxonomy" id="1294267"/>
    <lineage>
        <taxon>Bacteria</taxon>
        <taxon>Bacillati</taxon>
        <taxon>Bacillota</taxon>
        <taxon>Bacilli</taxon>
        <taxon>Bacillales</taxon>
        <taxon>Paenibacillaceae</taxon>
        <taxon>Cohnella</taxon>
    </lineage>
</organism>
<evidence type="ECO:0000256" key="1">
    <source>
        <dbReference type="ARBA" id="ARBA00004202"/>
    </source>
</evidence>
<keyword evidence="7" id="KW-0472">Membrane</keyword>
<evidence type="ECO:0000256" key="6">
    <source>
        <dbReference type="ARBA" id="ARBA00022840"/>
    </source>
</evidence>
<keyword evidence="6 9" id="KW-0067">ATP-binding</keyword>
<dbReference type="SUPFAM" id="SSF52540">
    <property type="entry name" value="P-loop containing nucleoside triphosphate hydrolases"/>
    <property type="match status" value="1"/>
</dbReference>
<keyword evidence="10" id="KW-1185">Reference proteome</keyword>
<name>A0A3D9I273_9BACL</name>
<dbReference type="InterPro" id="IPR003593">
    <property type="entry name" value="AAA+_ATPase"/>
</dbReference>
<dbReference type="PROSITE" id="PS00211">
    <property type="entry name" value="ABC_TRANSPORTER_1"/>
    <property type="match status" value="1"/>
</dbReference>
<dbReference type="GO" id="GO:0005524">
    <property type="term" value="F:ATP binding"/>
    <property type="evidence" value="ECO:0007669"/>
    <property type="project" value="UniProtKB-KW"/>
</dbReference>
<dbReference type="InterPro" id="IPR013563">
    <property type="entry name" value="Oligopep_ABC_C"/>
</dbReference>
<dbReference type="PANTHER" id="PTHR43297:SF2">
    <property type="entry name" value="DIPEPTIDE TRANSPORT ATP-BINDING PROTEIN DPPD"/>
    <property type="match status" value="1"/>
</dbReference>
<evidence type="ECO:0000256" key="4">
    <source>
        <dbReference type="ARBA" id="ARBA00022475"/>
    </source>
</evidence>
<dbReference type="GO" id="GO:0005886">
    <property type="term" value="C:plasma membrane"/>
    <property type="evidence" value="ECO:0007669"/>
    <property type="project" value="UniProtKB-SubCell"/>
</dbReference>
<dbReference type="InterPro" id="IPR017871">
    <property type="entry name" value="ABC_transporter-like_CS"/>
</dbReference>
<dbReference type="Proteomes" id="UP000256869">
    <property type="component" value="Unassembled WGS sequence"/>
</dbReference>
<comment type="similarity">
    <text evidence="2">Belongs to the ABC transporter superfamily.</text>
</comment>
<dbReference type="SMART" id="SM00382">
    <property type="entry name" value="AAA"/>
    <property type="match status" value="1"/>
</dbReference>
<dbReference type="PROSITE" id="PS50893">
    <property type="entry name" value="ABC_TRANSPORTER_2"/>
    <property type="match status" value="1"/>
</dbReference>
<gene>
    <name evidence="9" type="ORF">DFP95_11677</name>
</gene>
<dbReference type="InterPro" id="IPR050388">
    <property type="entry name" value="ABC_Ni/Peptide_Import"/>
</dbReference>
<comment type="subcellular location">
    <subcellularLocation>
        <location evidence="1">Cell membrane</location>
        <topology evidence="1">Peripheral membrane protein</topology>
    </subcellularLocation>
</comment>
<dbReference type="Pfam" id="PF00005">
    <property type="entry name" value="ABC_tran"/>
    <property type="match status" value="1"/>
</dbReference>
<evidence type="ECO:0000256" key="5">
    <source>
        <dbReference type="ARBA" id="ARBA00022741"/>
    </source>
</evidence>
<evidence type="ECO:0000259" key="8">
    <source>
        <dbReference type="PROSITE" id="PS50893"/>
    </source>
</evidence>
<dbReference type="OrthoDB" id="9802264at2"/>
<evidence type="ECO:0000256" key="3">
    <source>
        <dbReference type="ARBA" id="ARBA00022448"/>
    </source>
</evidence>
<dbReference type="AlphaFoldDB" id="A0A3D9I273"/>
<reference evidence="9 10" key="1">
    <citation type="submission" date="2018-07" db="EMBL/GenBank/DDBJ databases">
        <title>Genomic Encyclopedia of Type Strains, Phase III (KMG-III): the genomes of soil and plant-associated and newly described type strains.</title>
        <authorList>
            <person name="Whitman W."/>
        </authorList>
    </citation>
    <scope>NUCLEOTIDE SEQUENCE [LARGE SCALE GENOMIC DNA]</scope>
    <source>
        <strain evidence="9 10">CECT 8236</strain>
    </source>
</reference>
<dbReference type="InterPro" id="IPR027417">
    <property type="entry name" value="P-loop_NTPase"/>
</dbReference>
<feature type="domain" description="ABC transporter" evidence="8">
    <location>
        <begin position="7"/>
        <end position="258"/>
    </location>
</feature>
<accession>A0A3D9I273</accession>
<protein>
    <submittedName>
        <fullName evidence="9">Peptide/nickel transport system ATP-binding protein/oligopeptide transport system ATP-binding protein</fullName>
    </submittedName>
</protein>
<keyword evidence="4" id="KW-1003">Cell membrane</keyword>
<dbReference type="InterPro" id="IPR003439">
    <property type="entry name" value="ABC_transporter-like_ATP-bd"/>
</dbReference>